<organism evidence="2 3">
    <name type="scientific">Ensete ventricosum</name>
    <name type="common">Abyssinian banana</name>
    <name type="synonym">Musa ensete</name>
    <dbReference type="NCBI Taxonomy" id="4639"/>
    <lineage>
        <taxon>Eukaryota</taxon>
        <taxon>Viridiplantae</taxon>
        <taxon>Streptophyta</taxon>
        <taxon>Embryophyta</taxon>
        <taxon>Tracheophyta</taxon>
        <taxon>Spermatophyta</taxon>
        <taxon>Magnoliopsida</taxon>
        <taxon>Liliopsida</taxon>
        <taxon>Zingiberales</taxon>
        <taxon>Musaceae</taxon>
        <taxon>Ensete</taxon>
    </lineage>
</organism>
<evidence type="ECO:0000313" key="2">
    <source>
        <dbReference type="EMBL" id="RRT55146.1"/>
    </source>
</evidence>
<proteinExistence type="predicted"/>
<gene>
    <name evidence="2" type="ORF">B296_00010867</name>
</gene>
<evidence type="ECO:0000256" key="1">
    <source>
        <dbReference type="SAM" id="MobiDB-lite"/>
    </source>
</evidence>
<dbReference type="Proteomes" id="UP000287651">
    <property type="component" value="Unassembled WGS sequence"/>
</dbReference>
<evidence type="ECO:0000313" key="3">
    <source>
        <dbReference type="Proteomes" id="UP000287651"/>
    </source>
</evidence>
<dbReference type="EMBL" id="AMZH03010223">
    <property type="protein sequence ID" value="RRT55146.1"/>
    <property type="molecule type" value="Genomic_DNA"/>
</dbReference>
<dbReference type="AlphaFoldDB" id="A0A426YTR7"/>
<comment type="caution">
    <text evidence="2">The sequence shown here is derived from an EMBL/GenBank/DDBJ whole genome shotgun (WGS) entry which is preliminary data.</text>
</comment>
<accession>A0A426YTR7</accession>
<protein>
    <submittedName>
        <fullName evidence="2">Uncharacterized protein</fullName>
    </submittedName>
</protein>
<sequence length="147" mass="15551">MAVDWGRRGQRKVGEATTEEEATVAEEGATGGMAIGGRRLEKPTLGRGCAKEGVAESDEGGMRRALLGGATEDRWATTLKMKRRGGKAAGGNGLAPFLLEYDGVVTGFNLSLPFFWLMITIAKIVRNYSKVAGAIVTTMMARAATVV</sequence>
<feature type="region of interest" description="Disordered" evidence="1">
    <location>
        <begin position="1"/>
        <end position="24"/>
    </location>
</feature>
<reference evidence="2 3" key="1">
    <citation type="journal article" date="2014" name="Agronomy (Basel)">
        <title>A Draft Genome Sequence for Ensete ventricosum, the Drought-Tolerant Tree Against Hunger.</title>
        <authorList>
            <person name="Harrison J."/>
            <person name="Moore K.A."/>
            <person name="Paszkiewicz K."/>
            <person name="Jones T."/>
            <person name="Grant M."/>
            <person name="Ambacheew D."/>
            <person name="Muzemil S."/>
            <person name="Studholme D.J."/>
        </authorList>
    </citation>
    <scope>NUCLEOTIDE SEQUENCE [LARGE SCALE GENOMIC DNA]</scope>
</reference>
<name>A0A426YTR7_ENSVE</name>